<evidence type="ECO:0000313" key="3">
    <source>
        <dbReference type="Proteomes" id="UP000789739"/>
    </source>
</evidence>
<protein>
    <submittedName>
        <fullName evidence="2">6895_t:CDS:1</fullName>
    </submittedName>
</protein>
<feature type="non-terminal residue" evidence="2">
    <location>
        <position position="124"/>
    </location>
</feature>
<keyword evidence="3" id="KW-1185">Reference proteome</keyword>
<dbReference type="EMBL" id="CAJVPI010005809">
    <property type="protein sequence ID" value="CAG8675734.1"/>
    <property type="molecule type" value="Genomic_DNA"/>
</dbReference>
<name>A0A9N9EI15_9GLOM</name>
<proteinExistence type="predicted"/>
<dbReference type="AlphaFoldDB" id="A0A9N9EI15"/>
<comment type="caution">
    <text evidence="2">The sequence shown here is derived from an EMBL/GenBank/DDBJ whole genome shotgun (WGS) entry which is preliminary data.</text>
</comment>
<dbReference type="OrthoDB" id="10464485at2759"/>
<evidence type="ECO:0000256" key="1">
    <source>
        <dbReference type="SAM" id="MobiDB-lite"/>
    </source>
</evidence>
<evidence type="ECO:0000313" key="2">
    <source>
        <dbReference type="EMBL" id="CAG8675734.1"/>
    </source>
</evidence>
<gene>
    <name evidence="2" type="ORF">PBRASI_LOCUS11536</name>
</gene>
<feature type="non-terminal residue" evidence="2">
    <location>
        <position position="1"/>
    </location>
</feature>
<reference evidence="2" key="1">
    <citation type="submission" date="2021-06" db="EMBL/GenBank/DDBJ databases">
        <authorList>
            <person name="Kallberg Y."/>
            <person name="Tangrot J."/>
            <person name="Rosling A."/>
        </authorList>
    </citation>
    <scope>NUCLEOTIDE SEQUENCE</scope>
    <source>
        <strain evidence="2">BR232B</strain>
    </source>
</reference>
<sequence>SSNPATMDDTASICSEEIPEILNFTADESLRHPHHSRPFVVVSSCTTDSDDDSEYDDKCVNIESETESDNNGAESKSVAEDESFEAFGTHSSNSTDDNEDNNVTFNSTEMEHLMWIILFLFKMQ</sequence>
<accession>A0A9N9EI15</accession>
<organism evidence="2 3">
    <name type="scientific">Paraglomus brasilianum</name>
    <dbReference type="NCBI Taxonomy" id="144538"/>
    <lineage>
        <taxon>Eukaryota</taxon>
        <taxon>Fungi</taxon>
        <taxon>Fungi incertae sedis</taxon>
        <taxon>Mucoromycota</taxon>
        <taxon>Glomeromycotina</taxon>
        <taxon>Glomeromycetes</taxon>
        <taxon>Paraglomerales</taxon>
        <taxon>Paraglomeraceae</taxon>
        <taxon>Paraglomus</taxon>
    </lineage>
</organism>
<feature type="region of interest" description="Disordered" evidence="1">
    <location>
        <begin position="63"/>
        <end position="103"/>
    </location>
</feature>
<dbReference type="Proteomes" id="UP000789739">
    <property type="component" value="Unassembled WGS sequence"/>
</dbReference>